<evidence type="ECO:0000313" key="1">
    <source>
        <dbReference type="EnsemblPlants" id="AET5Gv20188800.9"/>
    </source>
</evidence>
<accession>A0A453JTX3</accession>
<name>A0A453JTX3_AEGTS</name>
<reference evidence="2" key="1">
    <citation type="journal article" date="2014" name="Science">
        <title>Ancient hybridizations among the ancestral genomes of bread wheat.</title>
        <authorList>
            <consortium name="International Wheat Genome Sequencing Consortium,"/>
            <person name="Marcussen T."/>
            <person name="Sandve S.R."/>
            <person name="Heier L."/>
            <person name="Spannagl M."/>
            <person name="Pfeifer M."/>
            <person name="Jakobsen K.S."/>
            <person name="Wulff B.B."/>
            <person name="Steuernagel B."/>
            <person name="Mayer K.F."/>
            <person name="Olsen O.A."/>
        </authorList>
    </citation>
    <scope>NUCLEOTIDE SEQUENCE [LARGE SCALE GENOMIC DNA]</scope>
    <source>
        <strain evidence="2">cv. AL8/78</strain>
    </source>
</reference>
<protein>
    <submittedName>
        <fullName evidence="1">Uncharacterized protein</fullName>
    </submittedName>
</protein>
<reference evidence="2" key="2">
    <citation type="journal article" date="2017" name="Nat. Plants">
        <title>The Aegilops tauschii genome reveals multiple impacts of transposons.</title>
        <authorList>
            <person name="Zhao G."/>
            <person name="Zou C."/>
            <person name="Li K."/>
            <person name="Wang K."/>
            <person name="Li T."/>
            <person name="Gao L."/>
            <person name="Zhang X."/>
            <person name="Wang H."/>
            <person name="Yang Z."/>
            <person name="Liu X."/>
            <person name="Jiang W."/>
            <person name="Mao L."/>
            <person name="Kong X."/>
            <person name="Jiao Y."/>
            <person name="Jia J."/>
        </authorList>
    </citation>
    <scope>NUCLEOTIDE SEQUENCE [LARGE SCALE GENOMIC DNA]</scope>
    <source>
        <strain evidence="2">cv. AL8/78</strain>
    </source>
</reference>
<dbReference type="Proteomes" id="UP000015105">
    <property type="component" value="Chromosome 5D"/>
</dbReference>
<dbReference type="EnsemblPlants" id="AET5Gv20188800.9">
    <property type="protein sequence ID" value="AET5Gv20188800.9"/>
    <property type="gene ID" value="AET5Gv20188800"/>
</dbReference>
<proteinExistence type="predicted"/>
<reference evidence="1" key="3">
    <citation type="journal article" date="2017" name="Nature">
        <title>Genome sequence of the progenitor of the wheat D genome Aegilops tauschii.</title>
        <authorList>
            <person name="Luo M.C."/>
            <person name="Gu Y.Q."/>
            <person name="Puiu D."/>
            <person name="Wang H."/>
            <person name="Twardziok S.O."/>
            <person name="Deal K.R."/>
            <person name="Huo N."/>
            <person name="Zhu T."/>
            <person name="Wang L."/>
            <person name="Wang Y."/>
            <person name="McGuire P.E."/>
            <person name="Liu S."/>
            <person name="Long H."/>
            <person name="Ramasamy R.K."/>
            <person name="Rodriguez J.C."/>
            <person name="Van S.L."/>
            <person name="Yuan L."/>
            <person name="Wang Z."/>
            <person name="Xia Z."/>
            <person name="Xiao L."/>
            <person name="Anderson O.D."/>
            <person name="Ouyang S."/>
            <person name="Liang Y."/>
            <person name="Zimin A.V."/>
            <person name="Pertea G."/>
            <person name="Qi P."/>
            <person name="Bennetzen J.L."/>
            <person name="Dai X."/>
            <person name="Dawson M.W."/>
            <person name="Muller H.G."/>
            <person name="Kugler K."/>
            <person name="Rivarola-Duarte L."/>
            <person name="Spannagl M."/>
            <person name="Mayer K.F.X."/>
            <person name="Lu F.H."/>
            <person name="Bevan M.W."/>
            <person name="Leroy P."/>
            <person name="Li P."/>
            <person name="You F.M."/>
            <person name="Sun Q."/>
            <person name="Liu Z."/>
            <person name="Lyons E."/>
            <person name="Wicker T."/>
            <person name="Salzberg S.L."/>
            <person name="Devos K.M."/>
            <person name="Dvorak J."/>
        </authorList>
    </citation>
    <scope>NUCLEOTIDE SEQUENCE [LARGE SCALE GENOMIC DNA]</scope>
    <source>
        <strain evidence="1">cv. AL8/78</strain>
    </source>
</reference>
<organism evidence="1 2">
    <name type="scientific">Aegilops tauschii subsp. strangulata</name>
    <name type="common">Goatgrass</name>
    <dbReference type="NCBI Taxonomy" id="200361"/>
    <lineage>
        <taxon>Eukaryota</taxon>
        <taxon>Viridiplantae</taxon>
        <taxon>Streptophyta</taxon>
        <taxon>Embryophyta</taxon>
        <taxon>Tracheophyta</taxon>
        <taxon>Spermatophyta</taxon>
        <taxon>Magnoliopsida</taxon>
        <taxon>Liliopsida</taxon>
        <taxon>Poales</taxon>
        <taxon>Poaceae</taxon>
        <taxon>BOP clade</taxon>
        <taxon>Pooideae</taxon>
        <taxon>Triticodae</taxon>
        <taxon>Triticeae</taxon>
        <taxon>Triticinae</taxon>
        <taxon>Aegilops</taxon>
    </lineage>
</organism>
<dbReference type="Gramene" id="AET5Gv20188800.9">
    <property type="protein sequence ID" value="AET5Gv20188800.9"/>
    <property type="gene ID" value="AET5Gv20188800"/>
</dbReference>
<sequence>SPLESPPWSQPSAPCLCIYICPRLGVCAHIYCLVISRLQFRVLKSKIFWVGIQLRKIDHGASEA</sequence>
<dbReference type="AlphaFoldDB" id="A0A453JTX3"/>
<reference evidence="1" key="4">
    <citation type="submission" date="2019-03" db="UniProtKB">
        <authorList>
            <consortium name="EnsemblPlants"/>
        </authorList>
    </citation>
    <scope>IDENTIFICATION</scope>
</reference>
<keyword evidence="2" id="KW-1185">Reference proteome</keyword>
<evidence type="ECO:0000313" key="2">
    <source>
        <dbReference type="Proteomes" id="UP000015105"/>
    </source>
</evidence>
<reference evidence="1" key="5">
    <citation type="journal article" date="2021" name="G3 (Bethesda)">
        <title>Aegilops tauschii genome assembly Aet v5.0 features greater sequence contiguity and improved annotation.</title>
        <authorList>
            <person name="Wang L."/>
            <person name="Zhu T."/>
            <person name="Rodriguez J.C."/>
            <person name="Deal K.R."/>
            <person name="Dubcovsky J."/>
            <person name="McGuire P.E."/>
            <person name="Lux T."/>
            <person name="Spannagl M."/>
            <person name="Mayer K.F.X."/>
            <person name="Baldrich P."/>
            <person name="Meyers B.C."/>
            <person name="Huo N."/>
            <person name="Gu Y.Q."/>
            <person name="Zhou H."/>
            <person name="Devos K.M."/>
            <person name="Bennetzen J.L."/>
            <person name="Unver T."/>
            <person name="Budak H."/>
            <person name="Gulick P.J."/>
            <person name="Galiba G."/>
            <person name="Kalapos B."/>
            <person name="Nelson D.R."/>
            <person name="Li P."/>
            <person name="You F.M."/>
            <person name="Luo M.C."/>
            <person name="Dvorak J."/>
        </authorList>
    </citation>
    <scope>NUCLEOTIDE SEQUENCE [LARGE SCALE GENOMIC DNA]</scope>
    <source>
        <strain evidence="1">cv. AL8/78</strain>
    </source>
</reference>